<accession>A0A2N0QNE8</accession>
<dbReference type="AlphaFoldDB" id="A0A2N0QNE8"/>
<proteinExistence type="predicted"/>
<comment type="caution">
    <text evidence="1">The sequence shown here is derived from an EMBL/GenBank/DDBJ whole genome shotgun (WGS) entry which is preliminary data.</text>
</comment>
<protein>
    <submittedName>
        <fullName evidence="1">Uncharacterized protein</fullName>
    </submittedName>
</protein>
<gene>
    <name evidence="1" type="ORF">RhiirA1_481194</name>
</gene>
<organism evidence="1 2">
    <name type="scientific">Rhizophagus irregularis</name>
    <dbReference type="NCBI Taxonomy" id="588596"/>
    <lineage>
        <taxon>Eukaryota</taxon>
        <taxon>Fungi</taxon>
        <taxon>Fungi incertae sedis</taxon>
        <taxon>Mucoromycota</taxon>
        <taxon>Glomeromycotina</taxon>
        <taxon>Glomeromycetes</taxon>
        <taxon>Glomerales</taxon>
        <taxon>Glomeraceae</taxon>
        <taxon>Rhizophagus</taxon>
    </lineage>
</organism>
<name>A0A2N0QNE8_9GLOM</name>
<evidence type="ECO:0000313" key="2">
    <source>
        <dbReference type="Proteomes" id="UP000232688"/>
    </source>
</evidence>
<reference evidence="1 2" key="1">
    <citation type="submission" date="2017-10" db="EMBL/GenBank/DDBJ databases">
        <title>Extensive intraspecific genome diversity in a model arbuscular mycorrhizal fungus.</title>
        <authorList>
            <person name="Chen E.C.H."/>
            <person name="Morin E."/>
            <person name="Baudet D."/>
            <person name="Noel J."/>
            <person name="Ndikumana S."/>
            <person name="Charron P."/>
            <person name="St-Onge C."/>
            <person name="Giorgi J."/>
            <person name="Grigoriev I.V."/>
            <person name="Roux C."/>
            <person name="Martin F.M."/>
            <person name="Corradi N."/>
        </authorList>
    </citation>
    <scope>NUCLEOTIDE SEQUENCE [LARGE SCALE GENOMIC DNA]</scope>
    <source>
        <strain evidence="1 2">A1</strain>
    </source>
</reference>
<dbReference type="Proteomes" id="UP000232688">
    <property type="component" value="Unassembled WGS sequence"/>
</dbReference>
<dbReference type="EMBL" id="LLXH01005523">
    <property type="protein sequence ID" value="PKC52578.1"/>
    <property type="molecule type" value="Genomic_DNA"/>
</dbReference>
<dbReference type="VEuPathDB" id="FungiDB:RhiirA1_481194"/>
<sequence length="110" mass="12539">MLQRTKKLPLDASPNKDIIDTNDTILRRNYQTAAAPNASPEFVKKYSTNQDMIDAVNNLLLETYHSYTGCARISSSGDSKRLHQKIFWEADLHRFSEIISTQILYPGAKH</sequence>
<evidence type="ECO:0000313" key="1">
    <source>
        <dbReference type="EMBL" id="PKC52578.1"/>
    </source>
</evidence>
<reference evidence="1 2" key="2">
    <citation type="submission" date="2017-10" db="EMBL/GenBank/DDBJ databases">
        <title>Genome analyses suggest a sexual origin of heterokaryosis in a supposedly ancient asexual fungus.</title>
        <authorList>
            <person name="Corradi N."/>
            <person name="Sedzielewska K."/>
            <person name="Noel J."/>
            <person name="Charron P."/>
            <person name="Farinelli L."/>
            <person name="Marton T."/>
            <person name="Kruger M."/>
            <person name="Pelin A."/>
            <person name="Brachmann A."/>
            <person name="Corradi N."/>
        </authorList>
    </citation>
    <scope>NUCLEOTIDE SEQUENCE [LARGE SCALE GENOMIC DNA]</scope>
    <source>
        <strain evidence="1 2">A1</strain>
    </source>
</reference>